<evidence type="ECO:0000256" key="4">
    <source>
        <dbReference type="ARBA" id="ARBA00022840"/>
    </source>
</evidence>
<evidence type="ECO:0000313" key="18">
    <source>
        <dbReference type="Proteomes" id="UP000256718"/>
    </source>
</evidence>
<reference evidence="11 16" key="2">
    <citation type="journal article" date="2016" name="Sci. Rep.">
        <title>Serotype IV Streptococcus agalactiae ST-452 has arisen from large genomic recombination events between CC23 and the hypervirulent CC17 lineages.</title>
        <authorList>
            <person name="Campisi E."/>
            <person name="Rinaudo C.D."/>
            <person name="Donati C."/>
            <person name="Barucco M."/>
            <person name="Torricelli G."/>
            <person name="Edwards M.S."/>
            <person name="Baker C.J."/>
            <person name="Margarit I."/>
            <person name="Rosini R."/>
        </authorList>
    </citation>
    <scope>NUCLEOTIDE SEQUENCE [LARGE SCALE GENOMIC DNA]</scope>
    <source>
        <strain evidence="11 16">CZ-PW-140</strain>
    </source>
</reference>
<dbReference type="EMBL" id="LCVB01000032">
    <property type="protein sequence ID" value="KLJ28297.1"/>
    <property type="molecule type" value="Genomic_DNA"/>
</dbReference>
<dbReference type="GO" id="GO:0006865">
    <property type="term" value="P:amino acid transport"/>
    <property type="evidence" value="ECO:0007669"/>
    <property type="project" value="UniProtKB-KW"/>
</dbReference>
<evidence type="ECO:0000256" key="5">
    <source>
        <dbReference type="ARBA" id="ARBA00022967"/>
    </source>
</evidence>
<dbReference type="InterPro" id="IPR027417">
    <property type="entry name" value="P-loop_NTPase"/>
</dbReference>
<dbReference type="EMBL" id="LBKL01000016">
    <property type="protein sequence ID" value="KLL44744.1"/>
    <property type="molecule type" value="Genomic_DNA"/>
</dbReference>
<dbReference type="PROSITE" id="PS00211">
    <property type="entry name" value="ABC_TRANSPORTER_1"/>
    <property type="match status" value="1"/>
</dbReference>
<gene>
    <name evidence="13" type="primary">metN_2</name>
    <name evidence="11" type="ORF">AX245_05110</name>
    <name evidence="12" type="ORF">C4618_06855</name>
    <name evidence="13" type="ORF">NCTC9828_01800</name>
    <name evidence="10" type="ORF">WA04_01310</name>
    <name evidence="9" type="ORF">WA45_08455</name>
</gene>
<keyword evidence="4 11" id="KW-0067">ATP-binding</keyword>
<evidence type="ECO:0000313" key="15">
    <source>
        <dbReference type="Proteomes" id="UP000035346"/>
    </source>
</evidence>
<dbReference type="InterPro" id="IPR003439">
    <property type="entry name" value="ABC_transporter-like_ATP-bd"/>
</dbReference>
<protein>
    <submittedName>
        <fullName evidence="11 13">ABC transporter ATP-binding protein</fullName>
        <ecNumber evidence="13">3.6.3.-</ecNumber>
    </submittedName>
</protein>
<dbReference type="AlphaFoldDB" id="A0A075N058"/>
<evidence type="ECO:0000256" key="2">
    <source>
        <dbReference type="ARBA" id="ARBA00022475"/>
    </source>
</evidence>
<dbReference type="Gene3D" id="3.40.50.300">
    <property type="entry name" value="P-loop containing nucleotide triphosphate hydrolases"/>
    <property type="match status" value="1"/>
</dbReference>
<evidence type="ECO:0000259" key="8">
    <source>
        <dbReference type="PROSITE" id="PS50893"/>
    </source>
</evidence>
<dbReference type="KEGG" id="sage:EN72_04610"/>
<dbReference type="SMART" id="SM00382">
    <property type="entry name" value="AAA"/>
    <property type="match status" value="1"/>
</dbReference>
<feature type="domain" description="ABC transporter" evidence="8">
    <location>
        <begin position="3"/>
        <end position="237"/>
    </location>
</feature>
<dbReference type="Pfam" id="PF00005">
    <property type="entry name" value="ABC_tran"/>
    <property type="match status" value="1"/>
</dbReference>
<dbReference type="RefSeq" id="WP_000582850.1">
    <property type="nucleotide sequence ID" value="NZ_AP018935.1"/>
</dbReference>
<reference evidence="13 17" key="4">
    <citation type="submission" date="2018-06" db="EMBL/GenBank/DDBJ databases">
        <authorList>
            <consortium name="Pathogen Informatics"/>
            <person name="Doyle S."/>
        </authorList>
    </citation>
    <scope>NUCLEOTIDE SEQUENCE [LARGE SCALE GENOMIC DNA]</scope>
    <source>
        <strain evidence="13 17">NCTC9828</strain>
    </source>
</reference>
<dbReference type="GO" id="GO:0016887">
    <property type="term" value="F:ATP hydrolysis activity"/>
    <property type="evidence" value="ECO:0007669"/>
    <property type="project" value="InterPro"/>
</dbReference>
<evidence type="ECO:0000313" key="14">
    <source>
        <dbReference type="Proteomes" id="UP000035174"/>
    </source>
</evidence>
<evidence type="ECO:0000256" key="3">
    <source>
        <dbReference type="ARBA" id="ARBA00022741"/>
    </source>
</evidence>
<dbReference type="EMBL" id="MAWT01000033">
    <property type="protein sequence ID" value="OCM71199.1"/>
    <property type="molecule type" value="Genomic_DNA"/>
</dbReference>
<keyword evidence="13" id="KW-0378">Hydrolase</keyword>
<keyword evidence="3" id="KW-0547">Nucleotide-binding</keyword>
<dbReference type="EMBL" id="UHEW01000005">
    <property type="protein sequence ID" value="SUN29506.1"/>
    <property type="molecule type" value="Genomic_DNA"/>
</dbReference>
<evidence type="ECO:0000313" key="11">
    <source>
        <dbReference type="EMBL" id="OCM71199.1"/>
    </source>
</evidence>
<dbReference type="Proteomes" id="UP000255140">
    <property type="component" value="Unassembled WGS sequence"/>
</dbReference>
<evidence type="ECO:0000313" key="16">
    <source>
        <dbReference type="Proteomes" id="UP000093122"/>
    </source>
</evidence>
<comment type="caution">
    <text evidence="11">The sequence shown here is derived from an EMBL/GenBank/DDBJ whole genome shotgun (WGS) entry which is preliminary data.</text>
</comment>
<dbReference type="EMBL" id="QHGZ01000154">
    <property type="protein sequence ID" value="RDY81584.1"/>
    <property type="molecule type" value="Genomic_DNA"/>
</dbReference>
<keyword evidence="2" id="KW-1003">Cell membrane</keyword>
<evidence type="ECO:0000313" key="9">
    <source>
        <dbReference type="EMBL" id="KLJ28297.1"/>
    </source>
</evidence>
<dbReference type="Proteomes" id="UP000093122">
    <property type="component" value="Unassembled WGS sequence"/>
</dbReference>
<evidence type="ECO:0000313" key="17">
    <source>
        <dbReference type="Proteomes" id="UP000255140"/>
    </source>
</evidence>
<keyword evidence="7" id="KW-0472">Membrane</keyword>
<keyword evidence="1" id="KW-0813">Transport</keyword>
<dbReference type="PANTHER" id="PTHR43166">
    <property type="entry name" value="AMINO ACID IMPORT ATP-BINDING PROTEIN"/>
    <property type="match status" value="1"/>
</dbReference>
<evidence type="ECO:0000313" key="12">
    <source>
        <dbReference type="EMBL" id="RDY81584.1"/>
    </source>
</evidence>
<reference evidence="12 18" key="3">
    <citation type="journal article" date="2018" name="Emerg. Microbes Infect.">
        <title>Phenotypic and molecular analysis of nontypeable Group B streptococci: identification of cps2a and hybrid cps2a/cps5 Group B streptococcal capsule gene clusters.</title>
        <authorList>
            <person name="Alhhazmi A."/>
            <person name="Tyrrell G.J."/>
        </authorList>
    </citation>
    <scope>NUCLEOTIDE SEQUENCE [LARGE SCALE GENOMIC DNA]</scope>
    <source>
        <strain evidence="12 18">PLGBS17</strain>
    </source>
</reference>
<dbReference type="PANTHER" id="PTHR43166:SF30">
    <property type="entry name" value="METHIONINE IMPORT ATP-BINDING PROTEIN METN"/>
    <property type="match status" value="1"/>
</dbReference>
<dbReference type="SUPFAM" id="SSF52540">
    <property type="entry name" value="P-loop containing nucleoside triphosphate hydrolases"/>
    <property type="match status" value="1"/>
</dbReference>
<keyword evidence="6" id="KW-0029">Amino-acid transport</keyword>
<name>A0A075N058_STRAG</name>
<accession>A0A075N058</accession>
<dbReference type="InterPro" id="IPR050086">
    <property type="entry name" value="MetN_ABC_transporter-like"/>
</dbReference>
<keyword evidence="5" id="KW-1278">Translocase</keyword>
<evidence type="ECO:0000256" key="7">
    <source>
        <dbReference type="ARBA" id="ARBA00023136"/>
    </source>
</evidence>
<evidence type="ECO:0000313" key="13">
    <source>
        <dbReference type="EMBL" id="SUN29506.1"/>
    </source>
</evidence>
<dbReference type="GO" id="GO:0005524">
    <property type="term" value="F:ATP binding"/>
    <property type="evidence" value="ECO:0007669"/>
    <property type="project" value="UniProtKB-KW"/>
</dbReference>
<dbReference type="Proteomes" id="UP000035174">
    <property type="component" value="Unassembled WGS sequence"/>
</dbReference>
<evidence type="ECO:0000256" key="6">
    <source>
        <dbReference type="ARBA" id="ARBA00022970"/>
    </source>
</evidence>
<dbReference type="InterPro" id="IPR017871">
    <property type="entry name" value="ABC_transporter-like_CS"/>
</dbReference>
<dbReference type="InterPro" id="IPR003593">
    <property type="entry name" value="AAA+_ATPase"/>
</dbReference>
<dbReference type="PROSITE" id="PS50893">
    <property type="entry name" value="ABC_TRANSPORTER_2"/>
    <property type="match status" value="1"/>
</dbReference>
<dbReference type="Proteomes" id="UP000256718">
    <property type="component" value="Unassembled WGS sequence"/>
</dbReference>
<evidence type="ECO:0000313" key="10">
    <source>
        <dbReference type="EMBL" id="KLL44744.1"/>
    </source>
</evidence>
<sequence>MIIELKSVGKIFPKSQFRLDDISFNIEEGEIVGLIGSNGTGKSTILKMINGLIPYDKGNIYYQGKEVKSFSDNKLRQMRKDIAYIFQNHNLLAGESVYYHLALVYKLNHQKVNHDAINDILDFLGLMDLKQVKCHSLSGGQQQKVAIAMAVLQKPKLILCDEISSALDTNSEKEIFNLLSDLREKYGISILMIAHHLSLLKQYCDRVMILDHQTIVDTVVPVKATLNQLKSNYVDQVKEFLLHD</sequence>
<reference evidence="14 15" key="1">
    <citation type="journal article" date="2015" name="PLoS ONE">
        <title>Genomic analysis reveals the molecular basis for capsule loss in the group B streptococcus population.</title>
        <authorList>
            <consortium name="DEVANI Consortium"/>
            <person name="Rosini R."/>
            <person name="Campisi E."/>
            <person name="De Chiara M."/>
            <person name="Tettelin H."/>
            <person name="Rinaudo D."/>
            <person name="Toniolo C."/>
            <person name="Metruccio M."/>
            <person name="Guidotti S."/>
            <person name="Sorensen U.B."/>
            <person name="Kilian M."/>
            <person name="Ramirez M."/>
            <person name="Janulczyk R."/>
            <person name="Donati C."/>
            <person name="Grandi G."/>
            <person name="Margarit I."/>
        </authorList>
    </citation>
    <scope>NUCLEOTIDE SEQUENCE [LARGE SCALE GENOMIC DNA]</scope>
    <source>
        <strain evidence="10 15">DK-B-USS-215</strain>
        <strain evidence="9 14">ES-PW-063</strain>
    </source>
</reference>
<evidence type="ECO:0000256" key="1">
    <source>
        <dbReference type="ARBA" id="ARBA00022448"/>
    </source>
</evidence>
<dbReference type="OMA" id="SHSMPHV"/>
<proteinExistence type="predicted"/>
<organism evidence="11 16">
    <name type="scientific">Streptococcus agalactiae</name>
    <dbReference type="NCBI Taxonomy" id="1311"/>
    <lineage>
        <taxon>Bacteria</taxon>
        <taxon>Bacillati</taxon>
        <taxon>Bacillota</taxon>
        <taxon>Bacilli</taxon>
        <taxon>Lactobacillales</taxon>
        <taxon>Streptococcaceae</taxon>
        <taxon>Streptococcus</taxon>
    </lineage>
</organism>
<dbReference type="Proteomes" id="UP000035346">
    <property type="component" value="Unassembled WGS sequence"/>
</dbReference>
<dbReference type="EC" id="3.6.3.-" evidence="13"/>